<evidence type="ECO:0000313" key="2">
    <source>
        <dbReference type="EMBL" id="RNA15983.1"/>
    </source>
</evidence>
<reference evidence="2 3" key="1">
    <citation type="journal article" date="2018" name="Sci. Rep.">
        <title>Genomic signatures of local adaptation to the degree of environmental predictability in rotifers.</title>
        <authorList>
            <person name="Franch-Gras L."/>
            <person name="Hahn C."/>
            <person name="Garcia-Roger E.M."/>
            <person name="Carmona M.J."/>
            <person name="Serra M."/>
            <person name="Gomez A."/>
        </authorList>
    </citation>
    <scope>NUCLEOTIDE SEQUENCE [LARGE SCALE GENOMIC DNA]</scope>
    <source>
        <strain evidence="2">HYR1</strain>
    </source>
</reference>
<gene>
    <name evidence="2" type="ORF">BpHYR1_050975</name>
</gene>
<protein>
    <submittedName>
        <fullName evidence="2">Uncharacterized protein</fullName>
    </submittedName>
</protein>
<evidence type="ECO:0000256" key="1">
    <source>
        <dbReference type="SAM" id="MobiDB-lite"/>
    </source>
</evidence>
<evidence type="ECO:0000313" key="3">
    <source>
        <dbReference type="Proteomes" id="UP000276133"/>
    </source>
</evidence>
<dbReference type="AlphaFoldDB" id="A0A3M7QXF8"/>
<name>A0A3M7QXF8_BRAPC</name>
<keyword evidence="3" id="KW-1185">Reference proteome</keyword>
<sequence>MLNQFLMGLPSPHKQKTRKRKNNDNSLNDAGPILYENPTNLLINLKRSSKISWKLVFLKIFKKKRQIFPNCFNQSILDMGKNTLLKYRKFDTYIEFHLICLPAWSSLYHQDCTI</sequence>
<feature type="region of interest" description="Disordered" evidence="1">
    <location>
        <begin position="1"/>
        <end position="31"/>
    </location>
</feature>
<dbReference type="EMBL" id="REGN01004836">
    <property type="protein sequence ID" value="RNA15983.1"/>
    <property type="molecule type" value="Genomic_DNA"/>
</dbReference>
<accession>A0A3M7QXF8</accession>
<proteinExistence type="predicted"/>
<organism evidence="2 3">
    <name type="scientific">Brachionus plicatilis</name>
    <name type="common">Marine rotifer</name>
    <name type="synonym">Brachionus muelleri</name>
    <dbReference type="NCBI Taxonomy" id="10195"/>
    <lineage>
        <taxon>Eukaryota</taxon>
        <taxon>Metazoa</taxon>
        <taxon>Spiralia</taxon>
        <taxon>Gnathifera</taxon>
        <taxon>Rotifera</taxon>
        <taxon>Eurotatoria</taxon>
        <taxon>Monogononta</taxon>
        <taxon>Pseudotrocha</taxon>
        <taxon>Ploima</taxon>
        <taxon>Brachionidae</taxon>
        <taxon>Brachionus</taxon>
    </lineage>
</organism>
<dbReference type="Proteomes" id="UP000276133">
    <property type="component" value="Unassembled WGS sequence"/>
</dbReference>
<comment type="caution">
    <text evidence="2">The sequence shown here is derived from an EMBL/GenBank/DDBJ whole genome shotgun (WGS) entry which is preliminary data.</text>
</comment>